<protein>
    <recommendedName>
        <fullName evidence="4">Extracellular protein</fullName>
    </recommendedName>
</protein>
<accession>A0ABU1A9S2</accession>
<feature type="compositionally biased region" description="Basic and acidic residues" evidence="1">
    <location>
        <begin position="52"/>
        <end position="62"/>
    </location>
</feature>
<evidence type="ECO:0000256" key="1">
    <source>
        <dbReference type="SAM" id="MobiDB-lite"/>
    </source>
</evidence>
<proteinExistence type="predicted"/>
<dbReference type="Proteomes" id="UP001227831">
    <property type="component" value="Unassembled WGS sequence"/>
</dbReference>
<name>A0ABU1A9S2_9LACO</name>
<keyword evidence="3" id="KW-1185">Reference proteome</keyword>
<evidence type="ECO:0008006" key="4">
    <source>
        <dbReference type="Google" id="ProtNLM"/>
    </source>
</evidence>
<evidence type="ECO:0000313" key="2">
    <source>
        <dbReference type="EMBL" id="MDQ7937694.1"/>
    </source>
</evidence>
<dbReference type="EMBL" id="JAVCWF010000001">
    <property type="protein sequence ID" value="MDQ7937694.1"/>
    <property type="molecule type" value="Genomic_DNA"/>
</dbReference>
<comment type="caution">
    <text evidence="2">The sequence shown here is derived from an EMBL/GenBank/DDBJ whole genome shotgun (WGS) entry which is preliminary data.</text>
</comment>
<gene>
    <name evidence="2" type="ORF">RA086_08740</name>
</gene>
<feature type="compositionally biased region" description="Low complexity" evidence="1">
    <location>
        <begin position="32"/>
        <end position="43"/>
    </location>
</feature>
<organism evidence="2 3">
    <name type="scientific">Lactiplantibacillus brownii</name>
    <dbReference type="NCBI Taxonomy" id="3069269"/>
    <lineage>
        <taxon>Bacteria</taxon>
        <taxon>Bacillati</taxon>
        <taxon>Bacillota</taxon>
        <taxon>Bacilli</taxon>
        <taxon>Lactobacillales</taxon>
        <taxon>Lactobacillaceae</taxon>
        <taxon>Lactiplantibacillus</taxon>
    </lineage>
</organism>
<feature type="region of interest" description="Disordered" evidence="1">
    <location>
        <begin position="32"/>
        <end position="70"/>
    </location>
</feature>
<sequence length="153" mass="17507">MNKRLIRALLGLAITILGLVIMIFATQYQPATTSSSKPASNSSVMVNSKQTPKPDSHLERKQSSNPPLTDQDVIGVWINHHNKSLHQKITFFANHKWQENQQHVTNIYSGTWKITTHNEISLAPYGEKIRLYGTDFKTMTVLNYNHRLDKQHD</sequence>
<evidence type="ECO:0000313" key="3">
    <source>
        <dbReference type="Proteomes" id="UP001227831"/>
    </source>
</evidence>
<dbReference type="RefSeq" id="WP_308703422.1">
    <property type="nucleotide sequence ID" value="NZ_AP027463.1"/>
</dbReference>
<reference evidence="2 3" key="1">
    <citation type="journal article" date="2023" name="Int. J. Syst. Evol. Microbiol.">
        <title>Lactiplantibacillus brownii sp. nov., a novel psychrotolerant species isolated from sauerkraut.</title>
        <authorList>
            <person name="Heng Y.C."/>
            <person name="Silvaraju S."/>
            <person name="Lee J.K.Y."/>
            <person name="Kittelmann S."/>
        </authorList>
    </citation>
    <scope>NUCLEOTIDE SEQUENCE [LARGE SCALE GENOMIC DNA]</scope>
    <source>
        <strain evidence="2 3">WILCCON 0030</strain>
    </source>
</reference>